<evidence type="ECO:0000259" key="4">
    <source>
        <dbReference type="Pfam" id="PF09732"/>
    </source>
</evidence>
<dbReference type="OrthoDB" id="265955at2759"/>
<dbReference type="InterPro" id="IPR018816">
    <property type="entry name" value="Cactin_central"/>
</dbReference>
<evidence type="ECO:0000259" key="5">
    <source>
        <dbReference type="Pfam" id="PF10312"/>
    </source>
</evidence>
<dbReference type="Pfam" id="PF09732">
    <property type="entry name" value="CactinC_cactus"/>
    <property type="match status" value="1"/>
</dbReference>
<evidence type="ECO:0000313" key="7">
    <source>
        <dbReference type="Proteomes" id="UP001153618"/>
    </source>
</evidence>
<gene>
    <name evidence="6" type="ORF">POLS_LOCUS7118</name>
</gene>
<dbReference type="AlphaFoldDB" id="A0A9W4I0R5"/>
<evidence type="ECO:0000313" key="6">
    <source>
        <dbReference type="EMBL" id="CAG8187327.1"/>
    </source>
</evidence>
<feature type="domain" description="Splicing factor Cactin C-terminal" evidence="4">
    <location>
        <begin position="431"/>
        <end position="568"/>
    </location>
</feature>
<protein>
    <recommendedName>
        <fullName evidence="2">Splicing factor Cactin</fullName>
    </recommendedName>
</protein>
<proteinExistence type="inferred from homology"/>
<feature type="compositionally biased region" description="Basic and acidic residues" evidence="3">
    <location>
        <begin position="1"/>
        <end position="39"/>
    </location>
</feature>
<dbReference type="GO" id="GO:0005681">
    <property type="term" value="C:spliceosomal complex"/>
    <property type="evidence" value="ECO:0007669"/>
    <property type="project" value="TreeGrafter"/>
</dbReference>
<reference evidence="6" key="1">
    <citation type="submission" date="2021-07" db="EMBL/GenBank/DDBJ databases">
        <authorList>
            <person name="Branca A.L. A."/>
        </authorList>
    </citation>
    <scope>NUCLEOTIDE SEQUENCE</scope>
</reference>
<feature type="region of interest" description="Disordered" evidence="3">
    <location>
        <begin position="1"/>
        <end position="58"/>
    </location>
</feature>
<evidence type="ECO:0000256" key="2">
    <source>
        <dbReference type="ARBA" id="ARBA00034534"/>
    </source>
</evidence>
<dbReference type="PANTHER" id="PTHR21737">
    <property type="entry name" value="POLYGLUTAMINE BINDING PROTEIN 1/MARVEL MEMBRANE-ASSOCIATING DOMAIN CONTAINING 3"/>
    <property type="match status" value="1"/>
</dbReference>
<name>A0A9W4I0R5_PENOL</name>
<dbReference type="Proteomes" id="UP001153618">
    <property type="component" value="Unassembled WGS sequence"/>
</dbReference>
<evidence type="ECO:0000256" key="1">
    <source>
        <dbReference type="ARBA" id="ARBA00006895"/>
    </source>
</evidence>
<dbReference type="PANTHER" id="PTHR21737:SF4">
    <property type="entry name" value="SPLICING FACTOR CACTIN"/>
    <property type="match status" value="1"/>
</dbReference>
<keyword evidence="7" id="KW-1185">Reference proteome</keyword>
<sequence>MSTRFPDRSDSRRDRSRSPPWREQKHPRDDREWRDRPDSNRGWGNERSGPSQQPRNMRDQVRLNMLQEDQQEREWVAQEDLFVLKQAKKKAEIRVKEGRAKPIDWLTVTLRVIDPTRDPLDDEIADSDLDVVDPDGVFEGLSQTQLQDLEKDIDTFVNLETNPQNRDFWQTMKVICRDRQKTATPEGRALSSVAADINKLLRPKTYEQLQKLEVQVKRKLNSNEPIDTDYWEELLRSLTVWKARARLRNVYQAIIDERVRDLRKQQKEEAESIREKLAPLAPTIDANITNPAEFEGLDPDPLLQVRAEDKSLEIMDESAFLDHVVRINPLQVNDGPNADVWQARERQKITRMGFVPLRQRMAEKSSVVVSNTSSANAAATSTSTRFSSIPNEDFSQATKALYERELAKGVSENEEIFTGEEAVSTSSRPQWEGKHRPRKPRYFNRVQMGYEWNKYNQTHYDHDNPPPKVVQGYKFNIFYPDLIDKTKAPTYRIERENGRKRGESSAEAGEEDTCLIRFTAGPPYEDLAFRIVDKEWDYSAKRERGFKSTFDKGILQLHFQFKRIYYRK</sequence>
<organism evidence="6 7">
    <name type="scientific">Penicillium olsonii</name>
    <dbReference type="NCBI Taxonomy" id="99116"/>
    <lineage>
        <taxon>Eukaryota</taxon>
        <taxon>Fungi</taxon>
        <taxon>Dikarya</taxon>
        <taxon>Ascomycota</taxon>
        <taxon>Pezizomycotina</taxon>
        <taxon>Eurotiomycetes</taxon>
        <taxon>Eurotiomycetidae</taxon>
        <taxon>Eurotiales</taxon>
        <taxon>Aspergillaceae</taxon>
        <taxon>Penicillium</taxon>
    </lineage>
</organism>
<feature type="domain" description="Splicing factor cactin central" evidence="5">
    <location>
        <begin position="67"/>
        <end position="250"/>
    </location>
</feature>
<dbReference type="InterPro" id="IPR019134">
    <property type="entry name" value="Cactin_C"/>
</dbReference>
<evidence type="ECO:0000256" key="3">
    <source>
        <dbReference type="SAM" id="MobiDB-lite"/>
    </source>
</evidence>
<dbReference type="Pfam" id="PF10312">
    <property type="entry name" value="Cactin_mid"/>
    <property type="match status" value="1"/>
</dbReference>
<dbReference type="GO" id="GO:0045292">
    <property type="term" value="P:mRNA cis splicing, via spliceosome"/>
    <property type="evidence" value="ECO:0007669"/>
    <property type="project" value="TreeGrafter"/>
</dbReference>
<comment type="caution">
    <text evidence="6">The sequence shown here is derived from an EMBL/GenBank/DDBJ whole genome shotgun (WGS) entry which is preliminary data.</text>
</comment>
<comment type="similarity">
    <text evidence="1">Belongs to the CACTIN family.</text>
</comment>
<dbReference type="GO" id="GO:0005737">
    <property type="term" value="C:cytoplasm"/>
    <property type="evidence" value="ECO:0007669"/>
    <property type="project" value="TreeGrafter"/>
</dbReference>
<accession>A0A9W4I0R5</accession>
<dbReference type="EMBL" id="CAJVOS010000040">
    <property type="protein sequence ID" value="CAG8187327.1"/>
    <property type="molecule type" value="Genomic_DNA"/>
</dbReference>
<dbReference type="SMART" id="SM01050">
    <property type="entry name" value="CactinC_cactus"/>
    <property type="match status" value="1"/>
</dbReference>